<evidence type="ECO:0000256" key="4">
    <source>
        <dbReference type="ARBA" id="ARBA00022840"/>
    </source>
</evidence>
<dbReference type="PROSITE" id="PS51192">
    <property type="entry name" value="HELICASE_ATP_BIND_1"/>
    <property type="match status" value="1"/>
</dbReference>
<keyword evidence="3 9" id="KW-0347">Helicase</keyword>
<keyword evidence="1" id="KW-0547">Nucleotide-binding</keyword>
<evidence type="ECO:0000256" key="2">
    <source>
        <dbReference type="ARBA" id="ARBA00022801"/>
    </source>
</evidence>
<dbReference type="STRING" id="426128.SAMN05660297_03235"/>
<evidence type="ECO:0000259" key="8">
    <source>
        <dbReference type="PROSITE" id="PS51194"/>
    </source>
</evidence>
<keyword evidence="2" id="KW-0378">Hydrolase</keyword>
<dbReference type="GO" id="GO:0005524">
    <property type="term" value="F:ATP binding"/>
    <property type="evidence" value="ECO:0007669"/>
    <property type="project" value="UniProtKB-KW"/>
</dbReference>
<dbReference type="Proteomes" id="UP000199568">
    <property type="component" value="Unassembled WGS sequence"/>
</dbReference>
<reference evidence="9 10" key="1">
    <citation type="submission" date="2016-10" db="EMBL/GenBank/DDBJ databases">
        <authorList>
            <person name="de Groot N.N."/>
        </authorList>
    </citation>
    <scope>NUCLEOTIDE SEQUENCE [LARGE SCALE GENOMIC DNA]</scope>
    <source>
        <strain evidence="9 10">DSM 18979</strain>
    </source>
</reference>
<dbReference type="RefSeq" id="WP_090446393.1">
    <property type="nucleotide sequence ID" value="NZ_FOHU01000022.1"/>
</dbReference>
<feature type="compositionally biased region" description="Basic and acidic residues" evidence="6">
    <location>
        <begin position="369"/>
        <end position="419"/>
    </location>
</feature>
<evidence type="ECO:0000256" key="5">
    <source>
        <dbReference type="ARBA" id="ARBA00038437"/>
    </source>
</evidence>
<dbReference type="PANTHER" id="PTHR47959:SF1">
    <property type="entry name" value="ATP-DEPENDENT RNA HELICASE DBPA"/>
    <property type="match status" value="1"/>
</dbReference>
<keyword evidence="10" id="KW-1185">Reference proteome</keyword>
<dbReference type="Pfam" id="PF00271">
    <property type="entry name" value="Helicase_C"/>
    <property type="match status" value="1"/>
</dbReference>
<dbReference type="GO" id="GO:0005829">
    <property type="term" value="C:cytosol"/>
    <property type="evidence" value="ECO:0007669"/>
    <property type="project" value="TreeGrafter"/>
</dbReference>
<dbReference type="SMART" id="SM00487">
    <property type="entry name" value="DEXDc"/>
    <property type="match status" value="1"/>
</dbReference>
<dbReference type="Gene3D" id="3.40.50.300">
    <property type="entry name" value="P-loop containing nucleotide triphosphate hydrolases"/>
    <property type="match status" value="2"/>
</dbReference>
<dbReference type="SUPFAM" id="SSF52540">
    <property type="entry name" value="P-loop containing nucleoside triphosphate hydrolases"/>
    <property type="match status" value="1"/>
</dbReference>
<evidence type="ECO:0000313" key="10">
    <source>
        <dbReference type="Proteomes" id="UP000199568"/>
    </source>
</evidence>
<dbReference type="EMBL" id="FOHU01000022">
    <property type="protein sequence ID" value="SET71135.1"/>
    <property type="molecule type" value="Genomic_DNA"/>
</dbReference>
<feature type="domain" description="Helicase C-terminal" evidence="8">
    <location>
        <begin position="215"/>
        <end position="376"/>
    </location>
</feature>
<evidence type="ECO:0000313" key="9">
    <source>
        <dbReference type="EMBL" id="SET71135.1"/>
    </source>
</evidence>
<evidence type="ECO:0000256" key="1">
    <source>
        <dbReference type="ARBA" id="ARBA00022741"/>
    </source>
</evidence>
<sequence>MTNDFISLGIDKRLQHVLNKHRISKPTPIQMQTIPALLEGRDVIAQAQTGTGKTLAFLLPMMQEIDTSKPFIQGLIITPTRELAIQITAELKKLIPAKQVNILAAYGGQDVVKQINKLRKGIHIVIGTPGRLLDHLGRKTIDFSQLKMLVLDEADQMLHMGFLQEVEEIISKTSKDRQTMCFSATIPKEIRSLASRYMKQAIYTQVASSNITLEEIKQMAIETTDRGKQKALFDIIDEYKPFMAIIFCRTKRRASALNEALKNQGYNSDELHGDLSQAKRERVMKAFRDTKIQYLVATDVAARGLDIEGITHVFNYDIPQDTESYIHRIGRTGRAKQSGIAITFITPKDKGMMKTIETEIKITLEKRAMSKEQDEEKKYRINTSKEPRERKQSRSKPTDKKSFGDNKDSRKNKPKERGNKPKRKSRETENTNTTKRTATQRTDKKYSKKTSRR</sequence>
<dbReference type="PROSITE" id="PS51194">
    <property type="entry name" value="HELICASE_CTER"/>
    <property type="match status" value="1"/>
</dbReference>
<feature type="compositionally biased region" description="Low complexity" evidence="6">
    <location>
        <begin position="430"/>
        <end position="440"/>
    </location>
</feature>
<evidence type="ECO:0000256" key="6">
    <source>
        <dbReference type="SAM" id="MobiDB-lite"/>
    </source>
</evidence>
<proteinExistence type="inferred from homology"/>
<dbReference type="CDD" id="cd18787">
    <property type="entry name" value="SF2_C_DEAD"/>
    <property type="match status" value="1"/>
</dbReference>
<name>A0A1I0GJL3_9FIRM</name>
<accession>A0A1I0GJL3</accession>
<dbReference type="Pfam" id="PF00270">
    <property type="entry name" value="DEAD"/>
    <property type="match status" value="1"/>
</dbReference>
<comment type="similarity">
    <text evidence="5">Belongs to the DEAD box helicase family.</text>
</comment>
<dbReference type="InterPro" id="IPR001650">
    <property type="entry name" value="Helicase_C-like"/>
</dbReference>
<organism evidence="9 10">
    <name type="scientific">Natronincola peptidivorans</name>
    <dbReference type="NCBI Taxonomy" id="426128"/>
    <lineage>
        <taxon>Bacteria</taxon>
        <taxon>Bacillati</taxon>
        <taxon>Bacillota</taxon>
        <taxon>Clostridia</taxon>
        <taxon>Peptostreptococcales</taxon>
        <taxon>Natronincolaceae</taxon>
        <taxon>Natronincola</taxon>
    </lineage>
</organism>
<feature type="region of interest" description="Disordered" evidence="6">
    <location>
        <begin position="369"/>
        <end position="453"/>
    </location>
</feature>
<evidence type="ECO:0000256" key="3">
    <source>
        <dbReference type="ARBA" id="ARBA00022806"/>
    </source>
</evidence>
<dbReference type="AlphaFoldDB" id="A0A1I0GJL3"/>
<dbReference type="SMART" id="SM00490">
    <property type="entry name" value="HELICc"/>
    <property type="match status" value="1"/>
</dbReference>
<dbReference type="InterPro" id="IPR011545">
    <property type="entry name" value="DEAD/DEAH_box_helicase_dom"/>
</dbReference>
<feature type="domain" description="Helicase ATP-binding" evidence="7">
    <location>
        <begin position="34"/>
        <end position="204"/>
    </location>
</feature>
<dbReference type="OrthoDB" id="9805696at2"/>
<dbReference type="GO" id="GO:0003724">
    <property type="term" value="F:RNA helicase activity"/>
    <property type="evidence" value="ECO:0007669"/>
    <property type="project" value="TreeGrafter"/>
</dbReference>
<keyword evidence="4" id="KW-0067">ATP-binding</keyword>
<protein>
    <submittedName>
        <fullName evidence="9">ATP-dependent RNA helicase DeaD</fullName>
    </submittedName>
</protein>
<dbReference type="GO" id="GO:0003676">
    <property type="term" value="F:nucleic acid binding"/>
    <property type="evidence" value="ECO:0007669"/>
    <property type="project" value="InterPro"/>
</dbReference>
<dbReference type="CDD" id="cd00268">
    <property type="entry name" value="DEADc"/>
    <property type="match status" value="1"/>
</dbReference>
<gene>
    <name evidence="9" type="ORF">SAMN05660297_03235</name>
</gene>
<dbReference type="InterPro" id="IPR044742">
    <property type="entry name" value="DEAD/DEAH_RhlB"/>
</dbReference>
<dbReference type="GO" id="GO:0016787">
    <property type="term" value="F:hydrolase activity"/>
    <property type="evidence" value="ECO:0007669"/>
    <property type="project" value="UniProtKB-KW"/>
</dbReference>
<dbReference type="InterPro" id="IPR050079">
    <property type="entry name" value="DEAD_box_RNA_helicase"/>
</dbReference>
<dbReference type="InterPro" id="IPR014001">
    <property type="entry name" value="Helicase_ATP-bd"/>
</dbReference>
<dbReference type="PANTHER" id="PTHR47959">
    <property type="entry name" value="ATP-DEPENDENT RNA HELICASE RHLE-RELATED"/>
    <property type="match status" value="1"/>
</dbReference>
<dbReference type="InterPro" id="IPR027417">
    <property type="entry name" value="P-loop_NTPase"/>
</dbReference>
<evidence type="ECO:0000259" key="7">
    <source>
        <dbReference type="PROSITE" id="PS51192"/>
    </source>
</evidence>